<dbReference type="RefSeq" id="WP_108741712.1">
    <property type="nucleotide sequence ID" value="NZ_CP020918.1"/>
</dbReference>
<reference evidence="6 7" key="1">
    <citation type="submission" date="2017-04" db="EMBL/GenBank/DDBJ databases">
        <title>Compelte genome sequence of WV33.</title>
        <authorList>
            <person name="Lee P.C."/>
        </authorList>
    </citation>
    <scope>NUCLEOTIDE SEQUENCE [LARGE SCALE GENOMIC DNA]</scope>
    <source>
        <strain evidence="6 7">WV33</strain>
    </source>
</reference>
<dbReference type="Pfam" id="PF00884">
    <property type="entry name" value="Sulfatase"/>
    <property type="match status" value="1"/>
</dbReference>
<accession>A0A2S1LGB3</accession>
<dbReference type="OrthoDB" id="9766107at2"/>
<proteinExistence type="inferred from homology"/>
<dbReference type="CDD" id="cd16143">
    <property type="entry name" value="ARS_like"/>
    <property type="match status" value="1"/>
</dbReference>
<evidence type="ECO:0000259" key="5">
    <source>
        <dbReference type="Pfam" id="PF00884"/>
    </source>
</evidence>
<evidence type="ECO:0000313" key="6">
    <source>
        <dbReference type="EMBL" id="AWG22795.1"/>
    </source>
</evidence>
<feature type="domain" description="Sulfatase N-terminal" evidence="5">
    <location>
        <begin position="23"/>
        <end position="390"/>
    </location>
</feature>
<dbReference type="PANTHER" id="PTHR42693">
    <property type="entry name" value="ARYLSULFATASE FAMILY MEMBER"/>
    <property type="match status" value="1"/>
</dbReference>
<name>A0A2S1LGB3_9FLAO</name>
<dbReference type="InterPro" id="IPR017850">
    <property type="entry name" value="Alkaline_phosphatase_core_sf"/>
</dbReference>
<keyword evidence="3" id="KW-0378">Hydrolase</keyword>
<sequence>MKNNLFITLAVTLSLGVAAQKKPNVIVVLADDIGVGDISYYRKMHSNDIIVETPAIDQLAKEGMTFTDAHTPAALCAPTRAAIMAGKNCYRSYAPWGVWSPYAESPIKPDDLTLGKVMKNAGYSTAFFGKWGFGSDYYEKNDNTKIYRGNRVKIAMDVDVNQIAGNGPKQNGFDYSYMFPSGIQDVPYLAFENEKWAPFQKDSKITFISQENMTKIGVTLDKDEGLGDSNWDPHHMGPKLIGKAVNFIENSSKDKPFFMYYCALAVHLPHTPSESLNGKKIAGTTPSSHLDVVKELDVQVEMLVQSLKKKGVYHNTIIIFTSDNGGLQVKEDKQAGHQSSDIYRGSKNQPYEGGHRVPFIAWWPGQIKPKTINTTPVLGLDVMATLAAITNQKIPENQLIDSANLLPLFLGKSKAPVHPFIMTQSGTSKEGVIIEDGWKLIIAFDKKDKSDTTRTPHALFNLVDNVEEKENGNLINDPKYKAKVEQLFAAFNAARDGNKPTKI</sequence>
<evidence type="ECO:0000256" key="2">
    <source>
        <dbReference type="ARBA" id="ARBA00022723"/>
    </source>
</evidence>
<dbReference type="SUPFAM" id="SSF53649">
    <property type="entry name" value="Alkaline phosphatase-like"/>
    <property type="match status" value="1"/>
</dbReference>
<dbReference type="GO" id="GO:0004065">
    <property type="term" value="F:arylsulfatase activity"/>
    <property type="evidence" value="ECO:0007669"/>
    <property type="project" value="TreeGrafter"/>
</dbReference>
<evidence type="ECO:0000256" key="1">
    <source>
        <dbReference type="ARBA" id="ARBA00008779"/>
    </source>
</evidence>
<evidence type="ECO:0000256" key="3">
    <source>
        <dbReference type="ARBA" id="ARBA00022801"/>
    </source>
</evidence>
<dbReference type="InterPro" id="IPR050738">
    <property type="entry name" value="Sulfatase"/>
</dbReference>
<gene>
    <name evidence="6" type="ORF">FFWV33_15290</name>
</gene>
<dbReference type="AlphaFoldDB" id="A0A2S1LGB3"/>
<evidence type="ECO:0000313" key="7">
    <source>
        <dbReference type="Proteomes" id="UP000244527"/>
    </source>
</evidence>
<dbReference type="InterPro" id="IPR024607">
    <property type="entry name" value="Sulfatase_CS"/>
</dbReference>
<protein>
    <submittedName>
        <fullName evidence="6">Sulfatase</fullName>
    </submittedName>
</protein>
<dbReference type="Gene3D" id="3.40.720.10">
    <property type="entry name" value="Alkaline Phosphatase, subunit A"/>
    <property type="match status" value="1"/>
</dbReference>
<keyword evidence="2" id="KW-0479">Metal-binding</keyword>
<dbReference type="EMBL" id="CP020918">
    <property type="protein sequence ID" value="AWG22795.1"/>
    <property type="molecule type" value="Genomic_DNA"/>
</dbReference>
<dbReference type="PROSITE" id="PS00523">
    <property type="entry name" value="SULFATASE_1"/>
    <property type="match status" value="1"/>
</dbReference>
<dbReference type="Proteomes" id="UP000244527">
    <property type="component" value="Chromosome"/>
</dbReference>
<organism evidence="6 7">
    <name type="scientific">Flavobacterium faecale</name>
    <dbReference type="NCBI Taxonomy" id="1355330"/>
    <lineage>
        <taxon>Bacteria</taxon>
        <taxon>Pseudomonadati</taxon>
        <taxon>Bacteroidota</taxon>
        <taxon>Flavobacteriia</taxon>
        <taxon>Flavobacteriales</taxon>
        <taxon>Flavobacteriaceae</taxon>
        <taxon>Flavobacterium</taxon>
    </lineage>
</organism>
<evidence type="ECO:0000256" key="4">
    <source>
        <dbReference type="ARBA" id="ARBA00022837"/>
    </source>
</evidence>
<keyword evidence="4" id="KW-0106">Calcium</keyword>
<dbReference type="KEGG" id="ffa:FFWV33_15290"/>
<dbReference type="InterPro" id="IPR000917">
    <property type="entry name" value="Sulfatase_N"/>
</dbReference>
<keyword evidence="7" id="KW-1185">Reference proteome</keyword>
<dbReference type="PANTHER" id="PTHR42693:SF33">
    <property type="entry name" value="ARYLSULFATASE"/>
    <property type="match status" value="1"/>
</dbReference>
<comment type="similarity">
    <text evidence="1">Belongs to the sulfatase family.</text>
</comment>
<dbReference type="GO" id="GO:0046872">
    <property type="term" value="F:metal ion binding"/>
    <property type="evidence" value="ECO:0007669"/>
    <property type="project" value="UniProtKB-KW"/>
</dbReference>